<evidence type="ECO:0008006" key="3">
    <source>
        <dbReference type="Google" id="ProtNLM"/>
    </source>
</evidence>
<comment type="caution">
    <text evidence="2">The sequence shown here is derived from an EMBL/GenBank/DDBJ whole genome shotgun (WGS) entry which is preliminary data.</text>
</comment>
<dbReference type="InterPro" id="IPR014508">
    <property type="entry name" value="UCP020555_TPR-like"/>
</dbReference>
<dbReference type="InterPro" id="IPR019734">
    <property type="entry name" value="TPR_rpt"/>
</dbReference>
<feature type="region of interest" description="Disordered" evidence="1">
    <location>
        <begin position="123"/>
        <end position="145"/>
    </location>
</feature>
<name>A0A645CW76_9ZZZZ</name>
<evidence type="ECO:0000313" key="2">
    <source>
        <dbReference type="EMBL" id="MPM81386.1"/>
    </source>
</evidence>
<accession>A0A645CW76</accession>
<dbReference type="AlphaFoldDB" id="A0A645CW76"/>
<proteinExistence type="predicted"/>
<protein>
    <recommendedName>
        <fullName evidence="3">DUF4810 domain-containing protein</fullName>
    </recommendedName>
</protein>
<gene>
    <name evidence="2" type="ORF">SDC9_128439</name>
</gene>
<dbReference type="InterPro" id="IPR011990">
    <property type="entry name" value="TPR-like_helical_dom_sf"/>
</dbReference>
<organism evidence="2">
    <name type="scientific">bioreactor metagenome</name>
    <dbReference type="NCBI Taxonomy" id="1076179"/>
    <lineage>
        <taxon>unclassified sequences</taxon>
        <taxon>metagenomes</taxon>
        <taxon>ecological metagenomes</taxon>
    </lineage>
</organism>
<sequence length="145" mass="15874">MTTHCFALIRASRRWLAAGAVLVAMTGCATQQSLYQWGGYDAALYGAYKNPETVVELQTKLETHIAAMQTAKQKVAPGLYAELGSLYLQQGKSDAAITQYRMERELWPESRTLMDAMIQTLENRAKSKDATPPDAGDAKTGKEAA</sequence>
<dbReference type="PROSITE" id="PS50005">
    <property type="entry name" value="TPR"/>
    <property type="match status" value="1"/>
</dbReference>
<dbReference type="Gene3D" id="1.25.40.10">
    <property type="entry name" value="Tetratricopeptide repeat domain"/>
    <property type="match status" value="1"/>
</dbReference>
<dbReference type="EMBL" id="VSSQ01030746">
    <property type="protein sequence ID" value="MPM81386.1"/>
    <property type="molecule type" value="Genomic_DNA"/>
</dbReference>
<reference evidence="2" key="1">
    <citation type="submission" date="2019-08" db="EMBL/GenBank/DDBJ databases">
        <authorList>
            <person name="Kucharzyk K."/>
            <person name="Murdoch R.W."/>
            <person name="Higgins S."/>
            <person name="Loffler F."/>
        </authorList>
    </citation>
    <scope>NUCLEOTIDE SEQUENCE</scope>
</reference>
<evidence type="ECO:0000256" key="1">
    <source>
        <dbReference type="SAM" id="MobiDB-lite"/>
    </source>
</evidence>
<dbReference type="Pfam" id="PF16068">
    <property type="entry name" value="DUF4810"/>
    <property type="match status" value="1"/>
</dbReference>